<organism evidence="3 4">
    <name type="scientific">Comamonas resistens</name>
    <dbReference type="NCBI Taxonomy" id="3046670"/>
    <lineage>
        <taxon>Bacteria</taxon>
        <taxon>Pseudomonadati</taxon>
        <taxon>Pseudomonadota</taxon>
        <taxon>Betaproteobacteria</taxon>
        <taxon>Burkholderiales</taxon>
        <taxon>Comamonadaceae</taxon>
        <taxon>Comamonas</taxon>
    </lineage>
</organism>
<sequence>MQTQDSSATPTLPELQASLDQLKATGVKLEATRQQYEQKMQRSRKWNLFAVAMAAVVCIVAWVNQASPWLRWGVLPVVLFLVLFFEAMRSLLGVTMQSSLRQLQLQIGGLETQMAEAQARQAQIQNQEQLP</sequence>
<gene>
    <name evidence="3" type="ORF">QMY55_18620</name>
</gene>
<proteinExistence type="predicted"/>
<feature type="transmembrane region" description="Helical" evidence="2">
    <location>
        <begin position="46"/>
        <end position="63"/>
    </location>
</feature>
<dbReference type="RefSeq" id="WP_283485629.1">
    <property type="nucleotide sequence ID" value="NZ_CP125947.1"/>
</dbReference>
<evidence type="ECO:0000256" key="2">
    <source>
        <dbReference type="SAM" id="Phobius"/>
    </source>
</evidence>
<protein>
    <submittedName>
        <fullName evidence="3">Uncharacterized protein</fullName>
    </submittedName>
</protein>
<name>A0ABY8SN42_9BURK</name>
<keyword evidence="2" id="KW-1133">Transmembrane helix</keyword>
<feature type="coiled-coil region" evidence="1">
    <location>
        <begin position="100"/>
        <end position="127"/>
    </location>
</feature>
<feature type="transmembrane region" description="Helical" evidence="2">
    <location>
        <begin position="69"/>
        <end position="92"/>
    </location>
</feature>
<keyword evidence="1" id="KW-0175">Coiled coil</keyword>
<reference evidence="3 4" key="1">
    <citation type="submission" date="2023-05" db="EMBL/GenBank/DDBJ databases">
        <authorList>
            <person name="Yin Y."/>
            <person name="Lu Z."/>
        </authorList>
    </citation>
    <scope>NUCLEOTIDE SEQUENCE [LARGE SCALE GENOMIC DNA]</scope>
    <source>
        <strain evidence="3 4">ZM22</strain>
    </source>
</reference>
<dbReference type="EMBL" id="CP125947">
    <property type="protein sequence ID" value="WHS64487.1"/>
    <property type="molecule type" value="Genomic_DNA"/>
</dbReference>
<keyword evidence="2" id="KW-0812">Transmembrane</keyword>
<evidence type="ECO:0000313" key="4">
    <source>
        <dbReference type="Proteomes" id="UP001240697"/>
    </source>
</evidence>
<dbReference type="Proteomes" id="UP001240697">
    <property type="component" value="Chromosome"/>
</dbReference>
<evidence type="ECO:0000256" key="1">
    <source>
        <dbReference type="SAM" id="Coils"/>
    </source>
</evidence>
<keyword evidence="4" id="KW-1185">Reference proteome</keyword>
<evidence type="ECO:0000313" key="3">
    <source>
        <dbReference type="EMBL" id="WHS64487.1"/>
    </source>
</evidence>
<accession>A0ABY8SN42</accession>
<keyword evidence="2" id="KW-0472">Membrane</keyword>